<dbReference type="GO" id="GO:0000977">
    <property type="term" value="F:RNA polymerase II transcription regulatory region sequence-specific DNA binding"/>
    <property type="evidence" value="ECO:0007669"/>
    <property type="project" value="TreeGrafter"/>
</dbReference>
<dbReference type="GO" id="GO:0005634">
    <property type="term" value="C:nucleus"/>
    <property type="evidence" value="ECO:0007669"/>
    <property type="project" value="UniProtKB-SubCell"/>
</dbReference>
<evidence type="ECO:0000256" key="1">
    <source>
        <dbReference type="ARBA" id="ARBA00004123"/>
    </source>
</evidence>
<keyword evidence="6" id="KW-0539">Nucleus</keyword>
<keyword evidence="5" id="KW-0862">Zinc</keyword>
<organism evidence="9 10">
    <name type="scientific">Neolamprologus brichardi</name>
    <name type="common">Fairy cichlid</name>
    <name type="synonym">Lamprologus brichardi</name>
    <dbReference type="NCBI Taxonomy" id="32507"/>
    <lineage>
        <taxon>Eukaryota</taxon>
        <taxon>Metazoa</taxon>
        <taxon>Chordata</taxon>
        <taxon>Craniata</taxon>
        <taxon>Vertebrata</taxon>
        <taxon>Euteleostomi</taxon>
        <taxon>Actinopterygii</taxon>
        <taxon>Neopterygii</taxon>
        <taxon>Teleostei</taxon>
        <taxon>Neoteleostei</taxon>
        <taxon>Acanthomorphata</taxon>
        <taxon>Ovalentaria</taxon>
        <taxon>Cichlomorphae</taxon>
        <taxon>Cichliformes</taxon>
        <taxon>Cichlidae</taxon>
        <taxon>African cichlids</taxon>
        <taxon>Pseudocrenilabrinae</taxon>
        <taxon>Lamprologini</taxon>
        <taxon>Neolamprologus</taxon>
    </lineage>
</organism>
<proteinExistence type="predicted"/>
<feature type="domain" description="C2H2-type" evidence="8">
    <location>
        <begin position="109"/>
        <end position="136"/>
    </location>
</feature>
<evidence type="ECO:0000259" key="8">
    <source>
        <dbReference type="PROSITE" id="PS50157"/>
    </source>
</evidence>
<dbReference type="PROSITE" id="PS00028">
    <property type="entry name" value="ZINC_FINGER_C2H2_1"/>
    <property type="match status" value="4"/>
</dbReference>
<name>A0A3Q4GM86_NEOBR</name>
<evidence type="ECO:0000256" key="4">
    <source>
        <dbReference type="ARBA" id="ARBA00022771"/>
    </source>
</evidence>
<dbReference type="Gene3D" id="3.30.160.60">
    <property type="entry name" value="Classic Zinc Finger"/>
    <property type="match status" value="4"/>
</dbReference>
<dbReference type="FunFam" id="3.30.160.60:FF:001397">
    <property type="entry name" value="Datilografo, isoform A"/>
    <property type="match status" value="1"/>
</dbReference>
<feature type="domain" description="C2H2-type" evidence="8">
    <location>
        <begin position="137"/>
        <end position="164"/>
    </location>
</feature>
<dbReference type="Proteomes" id="UP000261580">
    <property type="component" value="Unassembled WGS sequence"/>
</dbReference>
<dbReference type="GeneTree" id="ENSGT00950000182774"/>
<reference evidence="9" key="1">
    <citation type="submission" date="2025-08" db="UniProtKB">
        <authorList>
            <consortium name="Ensembl"/>
        </authorList>
    </citation>
    <scope>IDENTIFICATION</scope>
</reference>
<keyword evidence="3" id="KW-0677">Repeat</keyword>
<dbReference type="FunFam" id="3.30.160.60:FF:002343">
    <property type="entry name" value="Zinc finger protein 33A"/>
    <property type="match status" value="1"/>
</dbReference>
<evidence type="ECO:0000313" key="9">
    <source>
        <dbReference type="Ensembl" id="ENSNBRP00000010091.1"/>
    </source>
</evidence>
<evidence type="ECO:0000256" key="6">
    <source>
        <dbReference type="ARBA" id="ARBA00023242"/>
    </source>
</evidence>
<dbReference type="FunFam" id="3.30.160.60:FF:000690">
    <property type="entry name" value="Zinc finger protein 354C"/>
    <property type="match status" value="1"/>
</dbReference>
<evidence type="ECO:0000256" key="7">
    <source>
        <dbReference type="PROSITE-ProRule" id="PRU00042"/>
    </source>
</evidence>
<dbReference type="GO" id="GO:0000981">
    <property type="term" value="F:DNA-binding transcription factor activity, RNA polymerase II-specific"/>
    <property type="evidence" value="ECO:0007669"/>
    <property type="project" value="TreeGrafter"/>
</dbReference>
<keyword evidence="2" id="KW-0479">Metal-binding</keyword>
<dbReference type="SMART" id="SM00355">
    <property type="entry name" value="ZnF_C2H2"/>
    <property type="match status" value="4"/>
</dbReference>
<dbReference type="InterPro" id="IPR036236">
    <property type="entry name" value="Znf_C2H2_sf"/>
</dbReference>
<dbReference type="InterPro" id="IPR013087">
    <property type="entry name" value="Znf_C2H2_type"/>
</dbReference>
<dbReference type="Ensembl" id="ENSNBRT00000010371.1">
    <property type="protein sequence ID" value="ENSNBRP00000010091.1"/>
    <property type="gene ID" value="ENSNBRG00000007790.1"/>
</dbReference>
<feature type="domain" description="C2H2-type" evidence="8">
    <location>
        <begin position="53"/>
        <end position="80"/>
    </location>
</feature>
<keyword evidence="10" id="KW-1185">Reference proteome</keyword>
<dbReference type="Bgee" id="ENSNBRG00000007790">
    <property type="expression patterns" value="Expressed in brain and 5 other cell types or tissues"/>
</dbReference>
<dbReference type="FunFam" id="3.30.160.60:FF:001182">
    <property type="entry name" value="Zinc finger, C2H2 type"/>
    <property type="match status" value="1"/>
</dbReference>
<dbReference type="Pfam" id="PF00096">
    <property type="entry name" value="zf-C2H2"/>
    <property type="match status" value="3"/>
</dbReference>
<feature type="domain" description="C2H2-type" evidence="8">
    <location>
        <begin position="81"/>
        <end position="108"/>
    </location>
</feature>
<dbReference type="GO" id="GO:0008270">
    <property type="term" value="F:zinc ion binding"/>
    <property type="evidence" value="ECO:0007669"/>
    <property type="project" value="UniProtKB-KW"/>
</dbReference>
<evidence type="ECO:0000256" key="3">
    <source>
        <dbReference type="ARBA" id="ARBA00022737"/>
    </source>
</evidence>
<evidence type="ECO:0000256" key="2">
    <source>
        <dbReference type="ARBA" id="ARBA00022723"/>
    </source>
</evidence>
<dbReference type="SUPFAM" id="SSF57667">
    <property type="entry name" value="beta-beta-alpha zinc fingers"/>
    <property type="match status" value="3"/>
</dbReference>
<sequence>STLLPLPAGFTLAQPVLARWHNMSVVTRGGYLSLRTPQSLEDHMRTHTGDRPFVCKDCGRRFVERSGWRQHMKIHTGEKPYKCQVCEKAFLRSHHLKCHLTTHSGKKEYSCSECGKEFGLKSSLDLHLRTHSSERPFHCNVCGKNFNTQRNLRVHTKLHTNEKAHHYSTCTPPHGLFDQLSSCYWIWQRRIRSTGGSGFHSCVSQIVERTDITN</sequence>
<protein>
    <submittedName>
        <fullName evidence="9">Zinc finger protein 135-like</fullName>
    </submittedName>
</protein>
<reference evidence="9" key="2">
    <citation type="submission" date="2025-09" db="UniProtKB">
        <authorList>
            <consortium name="Ensembl"/>
        </authorList>
    </citation>
    <scope>IDENTIFICATION</scope>
</reference>
<keyword evidence="4 7" id="KW-0863">Zinc-finger</keyword>
<dbReference type="PANTHER" id="PTHR24381">
    <property type="entry name" value="ZINC FINGER PROTEIN"/>
    <property type="match status" value="1"/>
</dbReference>
<accession>A0A3Q4GM86</accession>
<dbReference type="PANTHER" id="PTHR24381:SF445">
    <property type="entry name" value="GASTRULA ZINC FINGER PROTEIN XLCGF28.1-LIKE-RELATED"/>
    <property type="match status" value="1"/>
</dbReference>
<evidence type="ECO:0000256" key="5">
    <source>
        <dbReference type="ARBA" id="ARBA00022833"/>
    </source>
</evidence>
<dbReference type="AlphaFoldDB" id="A0A3Q4GM86"/>
<evidence type="ECO:0000313" key="10">
    <source>
        <dbReference type="Proteomes" id="UP000261580"/>
    </source>
</evidence>
<dbReference type="PROSITE" id="PS50157">
    <property type="entry name" value="ZINC_FINGER_C2H2_2"/>
    <property type="match status" value="4"/>
</dbReference>
<comment type="subcellular location">
    <subcellularLocation>
        <location evidence="1">Nucleus</location>
    </subcellularLocation>
</comment>